<protein>
    <submittedName>
        <fullName evidence="2">Uncharacterized protein</fullName>
    </submittedName>
</protein>
<accession>A0AAV2HW76</accession>
<organism evidence="2 3">
    <name type="scientific">Lymnaea stagnalis</name>
    <name type="common">Great pond snail</name>
    <name type="synonym">Helix stagnalis</name>
    <dbReference type="NCBI Taxonomy" id="6523"/>
    <lineage>
        <taxon>Eukaryota</taxon>
        <taxon>Metazoa</taxon>
        <taxon>Spiralia</taxon>
        <taxon>Lophotrochozoa</taxon>
        <taxon>Mollusca</taxon>
        <taxon>Gastropoda</taxon>
        <taxon>Heterobranchia</taxon>
        <taxon>Euthyneura</taxon>
        <taxon>Panpulmonata</taxon>
        <taxon>Hygrophila</taxon>
        <taxon>Lymnaeoidea</taxon>
        <taxon>Lymnaeidae</taxon>
        <taxon>Lymnaea</taxon>
    </lineage>
</organism>
<evidence type="ECO:0000256" key="1">
    <source>
        <dbReference type="SAM" id="MobiDB-lite"/>
    </source>
</evidence>
<dbReference type="Proteomes" id="UP001497497">
    <property type="component" value="Unassembled WGS sequence"/>
</dbReference>
<feature type="region of interest" description="Disordered" evidence="1">
    <location>
        <begin position="1"/>
        <end position="181"/>
    </location>
</feature>
<reference evidence="2 3" key="1">
    <citation type="submission" date="2024-04" db="EMBL/GenBank/DDBJ databases">
        <authorList>
            <consortium name="Genoscope - CEA"/>
            <person name="William W."/>
        </authorList>
    </citation>
    <scope>NUCLEOTIDE SEQUENCE [LARGE SCALE GENOMIC DNA]</scope>
</reference>
<feature type="compositionally biased region" description="Basic and acidic residues" evidence="1">
    <location>
        <begin position="69"/>
        <end position="154"/>
    </location>
</feature>
<comment type="caution">
    <text evidence="2">The sequence shown here is derived from an EMBL/GenBank/DDBJ whole genome shotgun (WGS) entry which is preliminary data.</text>
</comment>
<feature type="compositionally biased region" description="Basic and acidic residues" evidence="1">
    <location>
        <begin position="40"/>
        <end position="59"/>
    </location>
</feature>
<feature type="compositionally biased region" description="Basic and acidic residues" evidence="1">
    <location>
        <begin position="1"/>
        <end position="33"/>
    </location>
</feature>
<feature type="compositionally biased region" description="Basic and acidic residues" evidence="1">
    <location>
        <begin position="171"/>
        <end position="181"/>
    </location>
</feature>
<name>A0AAV2HW76_LYMST</name>
<gene>
    <name evidence="2" type="ORF">GSLYS_00012283001</name>
</gene>
<feature type="non-terminal residue" evidence="2">
    <location>
        <position position="181"/>
    </location>
</feature>
<sequence>GQAPDRGRGKERGSAKHRFHSESRLSETDRRYGTEVPLHLPERDRHKTDHHGSRHEISRDAVLPALKGGHVEDKKMTQHGSYRSDGDADMKDRHREGQHDRRHDDRELQDRRRDVKDRRKDGQGDRDRYRQSPVNGRREYSDKDSYRGSREHLNDLQQQQQQGGPENTPDAEGRLDRRGGS</sequence>
<feature type="non-terminal residue" evidence="2">
    <location>
        <position position="1"/>
    </location>
</feature>
<dbReference type="AlphaFoldDB" id="A0AAV2HW76"/>
<dbReference type="EMBL" id="CAXITT010000300">
    <property type="protein sequence ID" value="CAL1538462.1"/>
    <property type="molecule type" value="Genomic_DNA"/>
</dbReference>
<evidence type="ECO:0000313" key="3">
    <source>
        <dbReference type="Proteomes" id="UP001497497"/>
    </source>
</evidence>
<keyword evidence="3" id="KW-1185">Reference proteome</keyword>
<evidence type="ECO:0000313" key="2">
    <source>
        <dbReference type="EMBL" id="CAL1538462.1"/>
    </source>
</evidence>
<proteinExistence type="predicted"/>